<dbReference type="InterPro" id="IPR050833">
    <property type="entry name" value="Poly_Biosynth_Transport"/>
</dbReference>
<dbReference type="Pfam" id="PF01943">
    <property type="entry name" value="Polysacc_synt"/>
    <property type="match status" value="1"/>
</dbReference>
<protein>
    <submittedName>
        <fullName evidence="7">Putative membrane protein EpsK</fullName>
    </submittedName>
</protein>
<feature type="transmembrane region" description="Helical" evidence="6">
    <location>
        <begin position="77"/>
        <end position="102"/>
    </location>
</feature>
<evidence type="ECO:0000256" key="6">
    <source>
        <dbReference type="SAM" id="Phobius"/>
    </source>
</evidence>
<feature type="transmembrane region" description="Helical" evidence="6">
    <location>
        <begin position="12"/>
        <end position="29"/>
    </location>
</feature>
<dbReference type="KEGG" id="ccos:Pan44_37980"/>
<feature type="transmembrane region" description="Helical" evidence="6">
    <location>
        <begin position="152"/>
        <end position="172"/>
    </location>
</feature>
<organism evidence="7 8">
    <name type="scientific">Caulifigura coniformis</name>
    <dbReference type="NCBI Taxonomy" id="2527983"/>
    <lineage>
        <taxon>Bacteria</taxon>
        <taxon>Pseudomonadati</taxon>
        <taxon>Planctomycetota</taxon>
        <taxon>Planctomycetia</taxon>
        <taxon>Planctomycetales</taxon>
        <taxon>Planctomycetaceae</taxon>
        <taxon>Caulifigura</taxon>
    </lineage>
</organism>
<evidence type="ECO:0000256" key="2">
    <source>
        <dbReference type="ARBA" id="ARBA00022475"/>
    </source>
</evidence>
<dbReference type="GO" id="GO:0005886">
    <property type="term" value="C:plasma membrane"/>
    <property type="evidence" value="ECO:0007669"/>
    <property type="project" value="UniProtKB-SubCell"/>
</dbReference>
<feature type="transmembrane region" description="Helical" evidence="6">
    <location>
        <begin position="122"/>
        <end position="145"/>
    </location>
</feature>
<keyword evidence="4 6" id="KW-1133">Transmembrane helix</keyword>
<evidence type="ECO:0000313" key="8">
    <source>
        <dbReference type="Proteomes" id="UP000315700"/>
    </source>
</evidence>
<accession>A0A517SI00</accession>
<dbReference type="Proteomes" id="UP000315700">
    <property type="component" value="Chromosome"/>
</dbReference>
<evidence type="ECO:0000256" key="3">
    <source>
        <dbReference type="ARBA" id="ARBA00022692"/>
    </source>
</evidence>
<dbReference type="FunCoup" id="A0A517SI00">
    <property type="interactions" value="17"/>
</dbReference>
<dbReference type="PANTHER" id="PTHR30250">
    <property type="entry name" value="PST FAMILY PREDICTED COLANIC ACID TRANSPORTER"/>
    <property type="match status" value="1"/>
</dbReference>
<keyword evidence="3 6" id="KW-0812">Transmembrane</keyword>
<gene>
    <name evidence="7" type="primary">epsK</name>
    <name evidence="7" type="ORF">Pan44_37980</name>
</gene>
<reference evidence="7 8" key="1">
    <citation type="submission" date="2019-02" db="EMBL/GenBank/DDBJ databases">
        <title>Deep-cultivation of Planctomycetes and their phenomic and genomic characterization uncovers novel biology.</title>
        <authorList>
            <person name="Wiegand S."/>
            <person name="Jogler M."/>
            <person name="Boedeker C."/>
            <person name="Pinto D."/>
            <person name="Vollmers J."/>
            <person name="Rivas-Marin E."/>
            <person name="Kohn T."/>
            <person name="Peeters S.H."/>
            <person name="Heuer A."/>
            <person name="Rast P."/>
            <person name="Oberbeckmann S."/>
            <person name="Bunk B."/>
            <person name="Jeske O."/>
            <person name="Meyerdierks A."/>
            <person name="Storesund J.E."/>
            <person name="Kallscheuer N."/>
            <person name="Luecker S."/>
            <person name="Lage O.M."/>
            <person name="Pohl T."/>
            <person name="Merkel B.J."/>
            <person name="Hornburger P."/>
            <person name="Mueller R.-W."/>
            <person name="Bruemmer F."/>
            <person name="Labrenz M."/>
            <person name="Spormann A.M."/>
            <person name="Op den Camp H."/>
            <person name="Overmann J."/>
            <person name="Amann R."/>
            <person name="Jetten M.S.M."/>
            <person name="Mascher T."/>
            <person name="Medema M.H."/>
            <person name="Devos D.P."/>
            <person name="Kaster A.-K."/>
            <person name="Ovreas L."/>
            <person name="Rohde M."/>
            <person name="Galperin M.Y."/>
            <person name="Jogler C."/>
        </authorList>
    </citation>
    <scope>NUCLEOTIDE SEQUENCE [LARGE SCALE GENOMIC DNA]</scope>
    <source>
        <strain evidence="7 8">Pan44</strain>
    </source>
</reference>
<dbReference type="InParanoid" id="A0A517SI00"/>
<feature type="transmembrane region" description="Helical" evidence="6">
    <location>
        <begin position="41"/>
        <end position="65"/>
    </location>
</feature>
<dbReference type="EMBL" id="CP036271">
    <property type="protein sequence ID" value="QDT55751.1"/>
    <property type="molecule type" value="Genomic_DNA"/>
</dbReference>
<comment type="subcellular location">
    <subcellularLocation>
        <location evidence="1">Cell membrane</location>
        <topology evidence="1">Multi-pass membrane protein</topology>
    </subcellularLocation>
</comment>
<dbReference type="PANTHER" id="PTHR30250:SF26">
    <property type="entry name" value="PSMA PROTEIN"/>
    <property type="match status" value="1"/>
</dbReference>
<evidence type="ECO:0000256" key="5">
    <source>
        <dbReference type="ARBA" id="ARBA00023136"/>
    </source>
</evidence>
<feature type="transmembrane region" description="Helical" evidence="6">
    <location>
        <begin position="303"/>
        <end position="326"/>
    </location>
</feature>
<feature type="transmembrane region" description="Helical" evidence="6">
    <location>
        <begin position="458"/>
        <end position="479"/>
    </location>
</feature>
<evidence type="ECO:0000256" key="1">
    <source>
        <dbReference type="ARBA" id="ARBA00004651"/>
    </source>
</evidence>
<dbReference type="RefSeq" id="WP_145031969.1">
    <property type="nucleotide sequence ID" value="NZ_CP036271.1"/>
</dbReference>
<feature type="transmembrane region" description="Helical" evidence="6">
    <location>
        <begin position="221"/>
        <end position="239"/>
    </location>
</feature>
<name>A0A517SI00_9PLAN</name>
<proteinExistence type="predicted"/>
<keyword evidence="2" id="KW-1003">Cell membrane</keyword>
<feature type="transmembrane region" description="Helical" evidence="6">
    <location>
        <begin position="245"/>
        <end position="266"/>
    </location>
</feature>
<dbReference type="OrthoDB" id="580892at2"/>
<keyword evidence="5 6" id="KW-0472">Membrane</keyword>
<feature type="transmembrane region" description="Helical" evidence="6">
    <location>
        <begin position="178"/>
        <end position="200"/>
    </location>
</feature>
<feature type="transmembrane region" description="Helical" evidence="6">
    <location>
        <begin position="428"/>
        <end position="446"/>
    </location>
</feature>
<sequence length="492" mass="52627">MSLTRSVSAKWLAHLVVMAVGFYLMPYVMKTIGEEGYGAWVFVNSIAGYSSLLYMGFGSTVCRFVADRRARQDWDGLNAVASGVFAVYFVAAGGVMAVSAGLALAAPALGDWGDVPVSDVRIAMILLGLNIAIGMLGSVYGGVLIATQRFDLYSAIEAIIAVARLVLTITFLQKQGALVVLGAIFLGVTILENAVTVWWARCEIPTLSIRRRHINRAVLKECFSFSLFTALRGMAVRVIHLTDVVVIGIILGKAAAVPYYVALRLVQMISTPLEKIGDVVLPKAGDMHARGERDGLEGLCAKAMGMGFLLSAAFLIGSVYFGEMFLTTWMGPDLEGSYLILIVLAAAQVIAQPLIILRQALTAIGDVKRPAYIDVAQAVANFVLSITFVKIWGIVGVAWGTFLPLVLIEGLVLFPYAMKALEFHPGHLLAKVILPQVPVLVALTAYCEAIRTLEPGPGWKNVALIAAGAGGVLAASMGWRMLRPRQEVALAG</sequence>
<keyword evidence="8" id="KW-1185">Reference proteome</keyword>
<dbReference type="AlphaFoldDB" id="A0A517SI00"/>
<dbReference type="InterPro" id="IPR002797">
    <property type="entry name" value="Polysacc_synth"/>
</dbReference>
<evidence type="ECO:0000313" key="7">
    <source>
        <dbReference type="EMBL" id="QDT55751.1"/>
    </source>
</evidence>
<feature type="transmembrane region" description="Helical" evidence="6">
    <location>
        <begin position="338"/>
        <end position="359"/>
    </location>
</feature>
<evidence type="ECO:0000256" key="4">
    <source>
        <dbReference type="ARBA" id="ARBA00022989"/>
    </source>
</evidence>
<feature type="transmembrane region" description="Helical" evidence="6">
    <location>
        <begin position="397"/>
        <end position="416"/>
    </location>
</feature>